<dbReference type="EMBL" id="JADCNL010000006">
    <property type="protein sequence ID" value="KAG0477381.1"/>
    <property type="molecule type" value="Genomic_DNA"/>
</dbReference>
<dbReference type="AlphaFoldDB" id="A0A835QPV8"/>
<dbReference type="Gene3D" id="1.20.58.340">
    <property type="entry name" value="Magnesium transport protein CorA, transmembrane region"/>
    <property type="match status" value="1"/>
</dbReference>
<proteinExistence type="predicted"/>
<accession>A0A835QPV8</accession>
<organism evidence="1 2">
    <name type="scientific">Vanilla planifolia</name>
    <name type="common">Vanilla</name>
    <dbReference type="NCBI Taxonomy" id="51239"/>
    <lineage>
        <taxon>Eukaryota</taxon>
        <taxon>Viridiplantae</taxon>
        <taxon>Streptophyta</taxon>
        <taxon>Embryophyta</taxon>
        <taxon>Tracheophyta</taxon>
        <taxon>Spermatophyta</taxon>
        <taxon>Magnoliopsida</taxon>
        <taxon>Liliopsida</taxon>
        <taxon>Asparagales</taxon>
        <taxon>Orchidaceae</taxon>
        <taxon>Vanilloideae</taxon>
        <taxon>Vanilleae</taxon>
        <taxon>Vanilla</taxon>
    </lineage>
</organism>
<evidence type="ECO:0000313" key="2">
    <source>
        <dbReference type="Proteomes" id="UP000636800"/>
    </source>
</evidence>
<comment type="caution">
    <text evidence="1">The sequence shown here is derived from an EMBL/GenBank/DDBJ whole genome shotgun (WGS) entry which is preliminary data.</text>
</comment>
<dbReference type="Proteomes" id="UP000636800">
    <property type="component" value="Chromosome 6"/>
</dbReference>
<gene>
    <name evidence="1" type="ORF">HPP92_014222</name>
</gene>
<keyword evidence="2" id="KW-1185">Reference proteome</keyword>
<sequence length="143" mass="15995">MPPPPIPPLALTTPLPLSHQFCPLSSSRAKRSSTLAPSGHHYAQSHLAFQSPSRHLLLPQLPSPLHPLKAQGDPLFSFIQLLEQQLATIVLHIIKMLNQLPSRLTVEFRKKLMLSKQSLVELGSHVDALKQMLLNFVEDEHEI</sequence>
<reference evidence="1 2" key="1">
    <citation type="journal article" date="2020" name="Nat. Food">
        <title>A phased Vanilla planifolia genome enables genetic improvement of flavour and production.</title>
        <authorList>
            <person name="Hasing T."/>
            <person name="Tang H."/>
            <person name="Brym M."/>
            <person name="Khazi F."/>
            <person name="Huang T."/>
            <person name="Chambers A.H."/>
        </authorList>
    </citation>
    <scope>NUCLEOTIDE SEQUENCE [LARGE SCALE GENOMIC DNA]</scope>
    <source>
        <tissue evidence="1">Leaf</tissue>
    </source>
</reference>
<evidence type="ECO:0000313" key="1">
    <source>
        <dbReference type="EMBL" id="KAG0477381.1"/>
    </source>
</evidence>
<protein>
    <submittedName>
        <fullName evidence="1">Uncharacterized protein</fullName>
    </submittedName>
</protein>
<name>A0A835QPV8_VANPL</name>